<dbReference type="PANTHER" id="PTHR35802">
    <property type="entry name" value="PROTEASE SYNTHASE AND SPORULATION PROTEIN PAI 2"/>
    <property type="match status" value="1"/>
</dbReference>
<protein>
    <submittedName>
        <fullName evidence="1">Transcriptional regulator</fullName>
    </submittedName>
</protein>
<dbReference type="SUPFAM" id="SSF50475">
    <property type="entry name" value="FMN-binding split barrel"/>
    <property type="match status" value="1"/>
</dbReference>
<comment type="caution">
    <text evidence="1">The sequence shown here is derived from an EMBL/GenBank/DDBJ whole genome shotgun (WGS) entry which is preliminary data.</text>
</comment>
<gene>
    <name evidence="1" type="ORF">GCM10010909_14030</name>
</gene>
<evidence type="ECO:0000313" key="2">
    <source>
        <dbReference type="Proteomes" id="UP001156641"/>
    </source>
</evidence>
<dbReference type="PIRSF" id="PIRSF010372">
    <property type="entry name" value="PaiB"/>
    <property type="match status" value="1"/>
</dbReference>
<dbReference type="Gene3D" id="2.30.110.10">
    <property type="entry name" value="Electron Transport, Fmn-binding Protein, Chain A"/>
    <property type="match status" value="1"/>
</dbReference>
<sequence length="204" mass="22058">MYNPPAFVENDLGELQAIMRAASLPVLISPGKTGLLATHLPLLFEAPDRLTGHVARANPHWRDFDPAAESLAIFTAADGYISPSFYPSKAETGKVVPTWNYQTVHATGRLEITEDPAALLDIVTRLTNRYETGRPAPWAVADAPADFIASQLKGIIGITLHITLLEGKNKLSQNRLKQDQIGALAGVARENPALAEAMRKANSL</sequence>
<dbReference type="InterPro" id="IPR012349">
    <property type="entry name" value="Split_barrel_FMN-bd"/>
</dbReference>
<organism evidence="1 2">
    <name type="scientific">Acidocella aquatica</name>
    <dbReference type="NCBI Taxonomy" id="1922313"/>
    <lineage>
        <taxon>Bacteria</taxon>
        <taxon>Pseudomonadati</taxon>
        <taxon>Pseudomonadota</taxon>
        <taxon>Alphaproteobacteria</taxon>
        <taxon>Acetobacterales</taxon>
        <taxon>Acidocellaceae</taxon>
        <taxon>Acidocella</taxon>
    </lineage>
</organism>
<dbReference type="Pfam" id="PF04299">
    <property type="entry name" value="FMN_bind_2"/>
    <property type="match status" value="1"/>
</dbReference>
<proteinExistence type="predicted"/>
<dbReference type="Proteomes" id="UP001156641">
    <property type="component" value="Unassembled WGS sequence"/>
</dbReference>
<accession>A0ABQ6A934</accession>
<name>A0ABQ6A934_9PROT</name>
<dbReference type="RefSeq" id="WP_284257425.1">
    <property type="nucleotide sequence ID" value="NZ_BSOS01000033.1"/>
</dbReference>
<dbReference type="EMBL" id="BSOS01000033">
    <property type="protein sequence ID" value="GLR66723.1"/>
    <property type="molecule type" value="Genomic_DNA"/>
</dbReference>
<reference evidence="2" key="1">
    <citation type="journal article" date="2019" name="Int. J. Syst. Evol. Microbiol.">
        <title>The Global Catalogue of Microorganisms (GCM) 10K type strain sequencing project: providing services to taxonomists for standard genome sequencing and annotation.</title>
        <authorList>
            <consortium name="The Broad Institute Genomics Platform"/>
            <consortium name="The Broad Institute Genome Sequencing Center for Infectious Disease"/>
            <person name="Wu L."/>
            <person name="Ma J."/>
        </authorList>
    </citation>
    <scope>NUCLEOTIDE SEQUENCE [LARGE SCALE GENOMIC DNA]</scope>
    <source>
        <strain evidence="2">NBRC 112502</strain>
    </source>
</reference>
<dbReference type="InterPro" id="IPR007396">
    <property type="entry name" value="TR_PAI2-type"/>
</dbReference>
<keyword evidence="2" id="KW-1185">Reference proteome</keyword>
<evidence type="ECO:0000313" key="1">
    <source>
        <dbReference type="EMBL" id="GLR66723.1"/>
    </source>
</evidence>
<dbReference type="PANTHER" id="PTHR35802:SF1">
    <property type="entry name" value="PROTEASE SYNTHASE AND SPORULATION PROTEIN PAI 2"/>
    <property type="match status" value="1"/>
</dbReference>